<dbReference type="eggNOG" id="COG1051">
    <property type="taxonomic scope" value="Bacteria"/>
</dbReference>
<dbReference type="InterPro" id="IPR004821">
    <property type="entry name" value="Cyt_trans-like"/>
</dbReference>
<dbReference type="PATRIC" id="fig|765913.3.peg.333"/>
<dbReference type="InterPro" id="IPR020476">
    <property type="entry name" value="Nudix_hydrolase"/>
</dbReference>
<sequence>MNRYDLAVYIGRFQPFHDGHLACVRQALDLASNLVVLVGSINRPRNIRDPFGYAERREMIESALPAELRERVVITGVADRLYNLSSWVAGVQGAVDGIVAAVAGGEASITLVGHRKDHSSSYLDLFPQWDFSPVEPVSMLSATEIRDVLLGEGVSDLDEILAAQPLPDGVKSYLRDWIRSEPDAWEALRQEWAFVRRYRSQFAALPYPPIFQTVDAVVLQAGHILMVERGAQPGRGLLALPGGFLDVDETIEDAVIRELREETGIKVPEPVLRGSIRARARYDDPQRSLRGRTITDAFLFELRPGPLPRVKGGSDARKAQWISLAEFQSLESRIYEDHYHIVQDLLGRAV</sequence>
<dbReference type="PANTHER" id="PTHR21342:SF0">
    <property type="entry name" value="BIFUNCTIONAL NMN ADENYLYLTRANSFERASE_NUDIX HYDROLASE"/>
    <property type="match status" value="1"/>
</dbReference>
<keyword evidence="8" id="KW-1185">Reference proteome</keyword>
<dbReference type="NCBIfam" id="NF003788">
    <property type="entry name" value="PRK05379.1-5"/>
    <property type="match status" value="1"/>
</dbReference>
<evidence type="ECO:0000256" key="2">
    <source>
        <dbReference type="ARBA" id="ARBA00022679"/>
    </source>
</evidence>
<dbReference type="PANTHER" id="PTHR21342">
    <property type="entry name" value="PHOSPHOPANTETHEINE ADENYLYLTRANSFERASE"/>
    <property type="match status" value="1"/>
</dbReference>
<evidence type="ECO:0000256" key="1">
    <source>
        <dbReference type="ARBA" id="ARBA00001946"/>
    </source>
</evidence>
<dbReference type="InterPro" id="IPR020084">
    <property type="entry name" value="NUDIX_hydrolase_CS"/>
</dbReference>
<comment type="similarity">
    <text evidence="5">Belongs to the Nudix hydrolase family.</text>
</comment>
<name>G2DWE3_9GAMM</name>
<dbReference type="GO" id="GO:0016779">
    <property type="term" value="F:nucleotidyltransferase activity"/>
    <property type="evidence" value="ECO:0007669"/>
    <property type="project" value="UniProtKB-KW"/>
</dbReference>
<keyword evidence="4 5" id="KW-0378">Hydrolase</keyword>
<gene>
    <name evidence="7" type="ORF">ThidrDRAFT_0332</name>
</gene>
<dbReference type="Gene3D" id="3.40.50.620">
    <property type="entry name" value="HUPs"/>
    <property type="match status" value="1"/>
</dbReference>
<evidence type="ECO:0000313" key="8">
    <source>
        <dbReference type="Proteomes" id="UP000004200"/>
    </source>
</evidence>
<accession>G2DWE3</accession>
<dbReference type="PROSITE" id="PS00893">
    <property type="entry name" value="NUDIX_BOX"/>
    <property type="match status" value="1"/>
</dbReference>
<dbReference type="Proteomes" id="UP000004200">
    <property type="component" value="Unassembled WGS sequence"/>
</dbReference>
<dbReference type="EMBL" id="AFWT01000002">
    <property type="protein sequence ID" value="EGV33643.1"/>
    <property type="molecule type" value="Genomic_DNA"/>
</dbReference>
<comment type="caution">
    <text evidence="7">The sequence shown here is derived from an EMBL/GenBank/DDBJ whole genome shotgun (WGS) entry which is preliminary data.</text>
</comment>
<dbReference type="GO" id="GO:0016787">
    <property type="term" value="F:hydrolase activity"/>
    <property type="evidence" value="ECO:0007669"/>
    <property type="project" value="UniProtKB-KW"/>
</dbReference>
<dbReference type="NCBIfam" id="TIGR00125">
    <property type="entry name" value="cyt_tran_rel"/>
    <property type="match status" value="1"/>
</dbReference>
<feature type="domain" description="Nudix hydrolase" evidence="6">
    <location>
        <begin position="209"/>
        <end position="345"/>
    </location>
</feature>
<proteinExistence type="inferred from homology"/>
<dbReference type="NCBIfam" id="NF003786">
    <property type="entry name" value="PRK05379.1-2"/>
    <property type="match status" value="1"/>
</dbReference>
<dbReference type="InterPro" id="IPR015797">
    <property type="entry name" value="NUDIX_hydrolase-like_dom_sf"/>
</dbReference>
<evidence type="ECO:0000256" key="3">
    <source>
        <dbReference type="ARBA" id="ARBA00022695"/>
    </source>
</evidence>
<evidence type="ECO:0000256" key="4">
    <source>
        <dbReference type="ARBA" id="ARBA00022801"/>
    </source>
</evidence>
<evidence type="ECO:0000313" key="7">
    <source>
        <dbReference type="EMBL" id="EGV33643.1"/>
    </source>
</evidence>
<dbReference type="PRINTS" id="PR00502">
    <property type="entry name" value="NUDIXFAMILY"/>
</dbReference>
<dbReference type="SUPFAM" id="SSF55811">
    <property type="entry name" value="Nudix"/>
    <property type="match status" value="1"/>
</dbReference>
<dbReference type="CDD" id="cd18873">
    <property type="entry name" value="NUDIX_NadM_like"/>
    <property type="match status" value="1"/>
</dbReference>
<evidence type="ECO:0000256" key="5">
    <source>
        <dbReference type="RuleBase" id="RU003476"/>
    </source>
</evidence>
<dbReference type="Pfam" id="PF00293">
    <property type="entry name" value="NUDIX"/>
    <property type="match status" value="1"/>
</dbReference>
<evidence type="ECO:0000259" key="6">
    <source>
        <dbReference type="PROSITE" id="PS51462"/>
    </source>
</evidence>
<dbReference type="Pfam" id="PF01467">
    <property type="entry name" value="CTP_transf_like"/>
    <property type="match status" value="1"/>
</dbReference>
<reference evidence="7 8" key="1">
    <citation type="submission" date="2011-06" db="EMBL/GenBank/DDBJ databases">
        <title>The draft genome of Thiorhodococcus drewsii AZ1.</title>
        <authorList>
            <consortium name="US DOE Joint Genome Institute (JGI-PGF)"/>
            <person name="Lucas S."/>
            <person name="Han J."/>
            <person name="Lapidus A."/>
            <person name="Cheng J.-F."/>
            <person name="Goodwin L."/>
            <person name="Pitluck S."/>
            <person name="Peters L."/>
            <person name="Land M.L."/>
            <person name="Hauser L."/>
            <person name="Vogl K."/>
            <person name="Liu Z."/>
            <person name="Imhoff J."/>
            <person name="Thiel V."/>
            <person name="Frigaard N.-U."/>
            <person name="Bryant D.A."/>
            <person name="Woyke T.J."/>
        </authorList>
    </citation>
    <scope>NUCLEOTIDE SEQUENCE [LARGE SCALE GENOMIC DNA]</scope>
    <source>
        <strain evidence="7 8">AZ1</strain>
    </source>
</reference>
<dbReference type="AlphaFoldDB" id="G2DWE3"/>
<comment type="cofactor">
    <cofactor evidence="1">
        <name>Mg(2+)</name>
        <dbReference type="ChEBI" id="CHEBI:18420"/>
    </cofactor>
</comment>
<dbReference type="RefSeq" id="WP_007039048.1">
    <property type="nucleotide sequence ID" value="NZ_AFWT01000002.1"/>
</dbReference>
<keyword evidence="2 7" id="KW-0808">Transferase</keyword>
<dbReference type="eggNOG" id="COG1056">
    <property type="taxonomic scope" value="Bacteria"/>
</dbReference>
<dbReference type="Gene3D" id="3.90.79.10">
    <property type="entry name" value="Nucleoside Triphosphate Pyrophosphohydrolase"/>
    <property type="match status" value="1"/>
</dbReference>
<dbReference type="InterPro" id="IPR000086">
    <property type="entry name" value="NUDIX_hydrolase_dom"/>
</dbReference>
<organism evidence="7 8">
    <name type="scientific">Thiorhodococcus drewsii AZ1</name>
    <dbReference type="NCBI Taxonomy" id="765913"/>
    <lineage>
        <taxon>Bacteria</taxon>
        <taxon>Pseudomonadati</taxon>
        <taxon>Pseudomonadota</taxon>
        <taxon>Gammaproteobacteria</taxon>
        <taxon>Chromatiales</taxon>
        <taxon>Chromatiaceae</taxon>
        <taxon>Thiorhodococcus</taxon>
    </lineage>
</organism>
<dbReference type="OrthoDB" id="542521at2"/>
<dbReference type="PROSITE" id="PS51462">
    <property type="entry name" value="NUDIX"/>
    <property type="match status" value="1"/>
</dbReference>
<dbReference type="STRING" id="765913.ThidrDRAFT_0332"/>
<keyword evidence="3" id="KW-0548">Nucleotidyltransferase</keyword>
<dbReference type="InterPro" id="IPR014729">
    <property type="entry name" value="Rossmann-like_a/b/a_fold"/>
</dbReference>
<protein>
    <submittedName>
        <fullName evidence="7">Cytidyltransferase-related domain protein</fullName>
    </submittedName>
</protein>
<dbReference type="SUPFAM" id="SSF52374">
    <property type="entry name" value="Nucleotidylyl transferase"/>
    <property type="match status" value="1"/>
</dbReference>